<evidence type="ECO:0000256" key="7">
    <source>
        <dbReference type="ARBA" id="ARBA00048596"/>
    </source>
</evidence>
<protein>
    <submittedName>
        <fullName evidence="8">Butyrate kinase 2</fullName>
        <ecNumber evidence="8">2.7.2.7</ecNumber>
    </submittedName>
</protein>
<dbReference type="Gene3D" id="3.30.420.40">
    <property type="match status" value="2"/>
</dbReference>
<evidence type="ECO:0000256" key="3">
    <source>
        <dbReference type="ARBA" id="ARBA00022679"/>
    </source>
</evidence>
<dbReference type="GO" id="GO:0008776">
    <property type="term" value="F:acetate kinase activity"/>
    <property type="evidence" value="ECO:0007669"/>
    <property type="project" value="TreeGrafter"/>
</dbReference>
<dbReference type="InterPro" id="IPR023865">
    <property type="entry name" value="Aliphatic_acid_kinase_CS"/>
</dbReference>
<keyword evidence="3 8" id="KW-0808">Transferase</keyword>
<dbReference type="PANTHER" id="PTHR21060">
    <property type="entry name" value="ACETATE KINASE"/>
    <property type="match status" value="1"/>
</dbReference>
<dbReference type="GO" id="GO:0005524">
    <property type="term" value="F:ATP binding"/>
    <property type="evidence" value="ECO:0007669"/>
    <property type="project" value="UniProtKB-KW"/>
</dbReference>
<dbReference type="PIRSF" id="PIRSF036458">
    <property type="entry name" value="Butyrate_kin"/>
    <property type="match status" value="1"/>
</dbReference>
<evidence type="ECO:0000313" key="8">
    <source>
        <dbReference type="EMBL" id="MPM09584.1"/>
    </source>
</evidence>
<dbReference type="PANTHER" id="PTHR21060:SF3">
    <property type="entry name" value="BUTYRATE KINASE 2-RELATED"/>
    <property type="match status" value="1"/>
</dbReference>
<evidence type="ECO:0000256" key="1">
    <source>
        <dbReference type="ARBA" id="ARBA00004496"/>
    </source>
</evidence>
<evidence type="ECO:0000256" key="4">
    <source>
        <dbReference type="ARBA" id="ARBA00022741"/>
    </source>
</evidence>
<dbReference type="EMBL" id="VSSQ01001587">
    <property type="protein sequence ID" value="MPM09584.1"/>
    <property type="molecule type" value="Genomic_DNA"/>
</dbReference>
<organism evidence="8">
    <name type="scientific">bioreactor metagenome</name>
    <dbReference type="NCBI Taxonomy" id="1076179"/>
    <lineage>
        <taxon>unclassified sequences</taxon>
        <taxon>metagenomes</taxon>
        <taxon>ecological metagenomes</taxon>
    </lineage>
</organism>
<gene>
    <name evidence="8" type="primary">buk2_14</name>
    <name evidence="8" type="ORF">SDC9_55905</name>
</gene>
<name>A0A644X5Z5_9ZZZZ</name>
<dbReference type="Pfam" id="PF00871">
    <property type="entry name" value="Acetate_kinase"/>
    <property type="match status" value="1"/>
</dbReference>
<comment type="catalytic activity">
    <reaction evidence="7">
        <text>butanoate + ATP = butanoyl phosphate + ADP</text>
        <dbReference type="Rhea" id="RHEA:13585"/>
        <dbReference type="ChEBI" id="CHEBI:17968"/>
        <dbReference type="ChEBI" id="CHEBI:30616"/>
        <dbReference type="ChEBI" id="CHEBI:58079"/>
        <dbReference type="ChEBI" id="CHEBI:456216"/>
        <dbReference type="EC" id="2.7.2.7"/>
    </reaction>
</comment>
<comment type="caution">
    <text evidence="8">The sequence shown here is derived from an EMBL/GenBank/DDBJ whole genome shotgun (WGS) entry which is preliminary data.</text>
</comment>
<dbReference type="EC" id="2.7.2.7" evidence="8"/>
<keyword evidence="5 8" id="KW-0418">Kinase</keyword>
<proteinExistence type="inferred from homology"/>
<dbReference type="CDD" id="cd24011">
    <property type="entry name" value="ASKHA_NBD_BK"/>
    <property type="match status" value="1"/>
</dbReference>
<keyword evidence="4" id="KW-0547">Nucleotide-binding</keyword>
<comment type="subcellular location">
    <subcellularLocation>
        <location evidence="1">Cytoplasm</location>
    </subcellularLocation>
</comment>
<keyword evidence="6" id="KW-0067">ATP-binding</keyword>
<dbReference type="PRINTS" id="PR00471">
    <property type="entry name" value="ACETATEKNASE"/>
</dbReference>
<dbReference type="GO" id="GO:0006083">
    <property type="term" value="P:acetate metabolic process"/>
    <property type="evidence" value="ECO:0007669"/>
    <property type="project" value="TreeGrafter"/>
</dbReference>
<dbReference type="InterPro" id="IPR000890">
    <property type="entry name" value="Aliphatic_acid_kin_short-chain"/>
</dbReference>
<evidence type="ECO:0000256" key="2">
    <source>
        <dbReference type="ARBA" id="ARBA00022490"/>
    </source>
</evidence>
<dbReference type="NCBIfam" id="NF002834">
    <property type="entry name" value="PRK03011.1-5"/>
    <property type="match status" value="1"/>
</dbReference>
<dbReference type="PROSITE" id="PS01075">
    <property type="entry name" value="ACETATE_KINASE_1"/>
    <property type="match status" value="1"/>
</dbReference>
<dbReference type="SUPFAM" id="SSF53067">
    <property type="entry name" value="Actin-like ATPase domain"/>
    <property type="match status" value="2"/>
</dbReference>
<dbReference type="GO" id="GO:0047761">
    <property type="term" value="F:butyrate kinase activity"/>
    <property type="evidence" value="ECO:0007669"/>
    <property type="project" value="UniProtKB-EC"/>
</dbReference>
<dbReference type="AlphaFoldDB" id="A0A644X5Z5"/>
<dbReference type="GO" id="GO:0005737">
    <property type="term" value="C:cytoplasm"/>
    <property type="evidence" value="ECO:0007669"/>
    <property type="project" value="UniProtKB-SubCell"/>
</dbReference>
<accession>A0A644X5Z5</accession>
<dbReference type="InterPro" id="IPR011245">
    <property type="entry name" value="Butyrate_kin"/>
</dbReference>
<evidence type="ECO:0000256" key="5">
    <source>
        <dbReference type="ARBA" id="ARBA00022777"/>
    </source>
</evidence>
<dbReference type="NCBIfam" id="TIGR02707">
    <property type="entry name" value="butyr_kinase"/>
    <property type="match status" value="1"/>
</dbReference>
<reference evidence="8" key="1">
    <citation type="submission" date="2019-08" db="EMBL/GenBank/DDBJ databases">
        <authorList>
            <person name="Kucharzyk K."/>
            <person name="Murdoch R.W."/>
            <person name="Higgins S."/>
            <person name="Loffler F."/>
        </authorList>
    </citation>
    <scope>NUCLEOTIDE SEQUENCE</scope>
</reference>
<dbReference type="HAMAP" id="MF_00542">
    <property type="entry name" value="Butyrate_kinase"/>
    <property type="match status" value="1"/>
</dbReference>
<keyword evidence="2" id="KW-0963">Cytoplasm</keyword>
<evidence type="ECO:0000256" key="6">
    <source>
        <dbReference type="ARBA" id="ARBA00022840"/>
    </source>
</evidence>
<dbReference type="InterPro" id="IPR043129">
    <property type="entry name" value="ATPase_NBD"/>
</dbReference>
<sequence length="363" mass="39977">MKILVINPGSTSTKLSLFEDDALLFEESEFHDAPVLLQYPSVNDQVPFRKKVILDIMQKNSYTPKDVDVFVGRGGSAYPQRAGVMPIDEWLYRDTWDAVGGSEHAAKLGVLLAYELCREYGGQMFTLNPTNIDELCDYARVTGISGVYRNAQTHALNQKAVARYHAESTGRRYEDCRFVVAHIDGGVTINAHDCGKMVDGNVGSGGDGAFAPTRIGSVPVLCLMDYMEHHSIEEVRLLCSRAGGFVSHFGTSDAKKVHRMVEAGDKKAVLIWNAMIYQIAKEIGAMSAVLCGKVDGILLTGGLVRYDDIVEGIRSRCGWIAPITVYPGEMEQEEMAGAVLRVLRGEEKAHAYTREPVWKGFGF</sequence>